<evidence type="ECO:0000259" key="4">
    <source>
        <dbReference type="Pfam" id="PF08545"/>
    </source>
</evidence>
<organism evidence="5 6">
    <name type="scientific">Rothia santali</name>
    <dbReference type="NCBI Taxonomy" id="2949643"/>
    <lineage>
        <taxon>Bacteria</taxon>
        <taxon>Bacillati</taxon>
        <taxon>Actinomycetota</taxon>
        <taxon>Actinomycetes</taxon>
        <taxon>Micrococcales</taxon>
        <taxon>Micrococcaceae</taxon>
        <taxon>Rothia</taxon>
    </lineage>
</organism>
<keyword evidence="6" id="KW-1185">Reference proteome</keyword>
<keyword evidence="2" id="KW-0012">Acyltransferase</keyword>
<dbReference type="SUPFAM" id="SSF53901">
    <property type="entry name" value="Thiolase-like"/>
    <property type="match status" value="2"/>
</dbReference>
<dbReference type="EMBL" id="JANAFB010000003">
    <property type="protein sequence ID" value="MCP3424832.1"/>
    <property type="molecule type" value="Genomic_DNA"/>
</dbReference>
<dbReference type="InterPro" id="IPR016039">
    <property type="entry name" value="Thiolase-like"/>
</dbReference>
<keyword evidence="1" id="KW-0808">Transferase</keyword>
<dbReference type="PANTHER" id="PTHR34069">
    <property type="entry name" value="3-OXOACYL-[ACYL-CARRIER-PROTEIN] SYNTHASE 3"/>
    <property type="match status" value="1"/>
</dbReference>
<evidence type="ECO:0000256" key="1">
    <source>
        <dbReference type="ARBA" id="ARBA00022679"/>
    </source>
</evidence>
<evidence type="ECO:0000259" key="3">
    <source>
        <dbReference type="Pfam" id="PF08541"/>
    </source>
</evidence>
<dbReference type="RefSeq" id="WP_254164758.1">
    <property type="nucleotide sequence ID" value="NZ_JANAFB010000003.1"/>
</dbReference>
<comment type="caution">
    <text evidence="5">The sequence shown here is derived from an EMBL/GenBank/DDBJ whole genome shotgun (WGS) entry which is preliminary data.</text>
</comment>
<dbReference type="PANTHER" id="PTHR34069:SF2">
    <property type="entry name" value="BETA-KETOACYL-[ACYL-CARRIER-PROTEIN] SYNTHASE III"/>
    <property type="match status" value="1"/>
</dbReference>
<feature type="domain" description="Beta-ketoacyl-[acyl-carrier-protein] synthase III C-terminal" evidence="3">
    <location>
        <begin position="246"/>
        <end position="323"/>
    </location>
</feature>
<evidence type="ECO:0000313" key="6">
    <source>
        <dbReference type="Proteomes" id="UP001139502"/>
    </source>
</evidence>
<dbReference type="CDD" id="cd00830">
    <property type="entry name" value="KAS_III"/>
    <property type="match status" value="1"/>
</dbReference>
<proteinExistence type="predicted"/>
<dbReference type="InterPro" id="IPR013751">
    <property type="entry name" value="ACP_syn_III_N"/>
</dbReference>
<dbReference type="GO" id="GO:0006633">
    <property type="term" value="P:fatty acid biosynthetic process"/>
    <property type="evidence" value="ECO:0007669"/>
    <property type="project" value="InterPro"/>
</dbReference>
<evidence type="ECO:0000313" key="5">
    <source>
        <dbReference type="EMBL" id="MCP3424832.1"/>
    </source>
</evidence>
<protein>
    <submittedName>
        <fullName evidence="5">Ketoacyl-ACP synthase III</fullName>
    </submittedName>
</protein>
<sequence length="323" mass="34385">MLKEGIRVMGTAEVLPERIVDTAEVAALCGISEEKALQRTGVRTRRWLSDHEDPLLQGVAAAEQAIRAAGLEPADVDLVINASGTPMQAIPDGGALIAAELGLRGRFAYSVHATCISFLVALQQAAFHLGSGRADHVLIVSTEAGSRGLDFGQPESSILIGDAAAAVVVGRPERPDQGIVASRFSTDTHGIRDARIPGFGSRRHVGDTVGRPEDHVFDMKGLNLLRGAINWFPPFLESVRPGLSTSAEGIDRIIPHQTSRAGMELMSRFWGWEKMVVTLGEVGNTIAASIPLALHRADLKPSETALLVGTGAGTHYGAMIVRW</sequence>
<gene>
    <name evidence="5" type="ORF">NBM05_01985</name>
</gene>
<feature type="domain" description="Beta-ketoacyl-[acyl-carrier-protein] synthase III N-terminal" evidence="4">
    <location>
        <begin position="111"/>
        <end position="187"/>
    </location>
</feature>
<dbReference type="GO" id="GO:0044550">
    <property type="term" value="P:secondary metabolite biosynthetic process"/>
    <property type="evidence" value="ECO:0007669"/>
    <property type="project" value="TreeGrafter"/>
</dbReference>
<dbReference type="Proteomes" id="UP001139502">
    <property type="component" value="Unassembled WGS sequence"/>
</dbReference>
<dbReference type="AlphaFoldDB" id="A0A9X2HDE6"/>
<accession>A0A9X2HDE6</accession>
<dbReference type="GO" id="GO:0004315">
    <property type="term" value="F:3-oxoacyl-[acyl-carrier-protein] synthase activity"/>
    <property type="evidence" value="ECO:0007669"/>
    <property type="project" value="InterPro"/>
</dbReference>
<dbReference type="Gene3D" id="3.40.47.10">
    <property type="match status" value="1"/>
</dbReference>
<dbReference type="InterPro" id="IPR013747">
    <property type="entry name" value="ACP_syn_III_C"/>
</dbReference>
<name>A0A9X2HDE6_9MICC</name>
<evidence type="ECO:0000256" key="2">
    <source>
        <dbReference type="ARBA" id="ARBA00023315"/>
    </source>
</evidence>
<reference evidence="5" key="1">
    <citation type="submission" date="2022-06" db="EMBL/GenBank/DDBJ databases">
        <title>Rothia sp. isolated from sandalwood seedling.</title>
        <authorList>
            <person name="Tuikhar N."/>
            <person name="Kirdat K."/>
            <person name="Thorat V."/>
            <person name="Swetha P."/>
            <person name="Padma S."/>
            <person name="Sundararaj R."/>
            <person name="Yadav A."/>
        </authorList>
    </citation>
    <scope>NUCLEOTIDE SEQUENCE</scope>
    <source>
        <strain evidence="5">AR01</strain>
    </source>
</reference>
<dbReference type="Pfam" id="PF08541">
    <property type="entry name" value="ACP_syn_III_C"/>
    <property type="match status" value="1"/>
</dbReference>
<dbReference type="Pfam" id="PF08545">
    <property type="entry name" value="ACP_syn_III"/>
    <property type="match status" value="1"/>
</dbReference>